<evidence type="ECO:0000256" key="3">
    <source>
        <dbReference type="ARBA" id="ARBA00012790"/>
    </source>
</evidence>
<dbReference type="Pfam" id="PF00689">
    <property type="entry name" value="Cation_ATPase_C"/>
    <property type="match status" value="1"/>
</dbReference>
<dbReference type="GO" id="GO:0005524">
    <property type="term" value="F:ATP binding"/>
    <property type="evidence" value="ECO:0007669"/>
    <property type="project" value="UniProtKB-KW"/>
</dbReference>
<feature type="transmembrane region" description="Helical" evidence="12">
    <location>
        <begin position="1187"/>
        <end position="1204"/>
    </location>
</feature>
<dbReference type="Pfam" id="PF00690">
    <property type="entry name" value="Cation_ATPase_N"/>
    <property type="match status" value="1"/>
</dbReference>
<evidence type="ECO:0000256" key="7">
    <source>
        <dbReference type="ARBA" id="ARBA00022837"/>
    </source>
</evidence>
<feature type="transmembrane region" description="Helical" evidence="12">
    <location>
        <begin position="66"/>
        <end position="86"/>
    </location>
</feature>
<evidence type="ECO:0000259" key="13">
    <source>
        <dbReference type="SMART" id="SM00831"/>
    </source>
</evidence>
<keyword evidence="4" id="KW-0813">Transport</keyword>
<feature type="transmembrane region" description="Helical" evidence="12">
    <location>
        <begin position="323"/>
        <end position="342"/>
    </location>
</feature>
<dbReference type="SUPFAM" id="SSF56784">
    <property type="entry name" value="HAD-like"/>
    <property type="match status" value="1"/>
</dbReference>
<feature type="transmembrane region" description="Helical" evidence="12">
    <location>
        <begin position="634"/>
        <end position="660"/>
    </location>
</feature>
<dbReference type="Proteomes" id="UP000237423">
    <property type="component" value="Unassembled WGS sequence"/>
</dbReference>
<dbReference type="InterPro" id="IPR036412">
    <property type="entry name" value="HAD-like_sf"/>
</dbReference>
<feature type="transmembrane region" description="Helical" evidence="12">
    <location>
        <begin position="156"/>
        <end position="178"/>
    </location>
</feature>
<dbReference type="InterPro" id="IPR023214">
    <property type="entry name" value="HAD_sf"/>
</dbReference>
<evidence type="ECO:0000256" key="10">
    <source>
        <dbReference type="ARBA" id="ARBA00022989"/>
    </source>
</evidence>
<feature type="transmembrane region" description="Helical" evidence="12">
    <location>
        <begin position="213"/>
        <end position="235"/>
    </location>
</feature>
<dbReference type="InterPro" id="IPR006068">
    <property type="entry name" value="ATPase_P-typ_cation-transptr_C"/>
</dbReference>
<dbReference type="PROSITE" id="PS00154">
    <property type="entry name" value="ATPASE_E1_E2"/>
    <property type="match status" value="1"/>
</dbReference>
<feature type="transmembrane region" description="Helical" evidence="12">
    <location>
        <begin position="299"/>
        <end position="317"/>
    </location>
</feature>
<dbReference type="EMBL" id="PGFZ01000008">
    <property type="protein sequence ID" value="POZ50835.1"/>
    <property type="molecule type" value="Genomic_DNA"/>
</dbReference>
<gene>
    <name evidence="14" type="ORF">AADEFJLK_03306</name>
</gene>
<dbReference type="InterPro" id="IPR023299">
    <property type="entry name" value="ATPase_P-typ_cyto_dom_N"/>
</dbReference>
<dbReference type="Pfam" id="PF13246">
    <property type="entry name" value="Cation_ATPase"/>
    <property type="match status" value="1"/>
</dbReference>
<comment type="subcellular location">
    <subcellularLocation>
        <location evidence="1">Membrane</location>
        <topology evidence="1">Multi-pass membrane protein</topology>
    </subcellularLocation>
</comment>
<dbReference type="SFLD" id="SFLDG00002">
    <property type="entry name" value="C1.7:_P-type_atpase_like"/>
    <property type="match status" value="1"/>
</dbReference>
<keyword evidence="5 12" id="KW-0812">Transmembrane</keyword>
<dbReference type="InterPro" id="IPR018303">
    <property type="entry name" value="ATPase_P-typ_P_site"/>
</dbReference>
<keyword evidence="10 12" id="KW-1133">Transmembrane helix</keyword>
<feature type="transmembrane region" description="Helical" evidence="12">
    <location>
        <begin position="36"/>
        <end position="54"/>
    </location>
</feature>
<dbReference type="Gene3D" id="1.20.1110.10">
    <property type="entry name" value="Calcium-transporting ATPase, transmembrane domain"/>
    <property type="match status" value="1"/>
</dbReference>
<dbReference type="InterPro" id="IPR001757">
    <property type="entry name" value="P_typ_ATPase"/>
</dbReference>
<dbReference type="SFLD" id="SFLDS00003">
    <property type="entry name" value="Haloacid_Dehalogenase"/>
    <property type="match status" value="1"/>
</dbReference>
<dbReference type="InterPro" id="IPR023298">
    <property type="entry name" value="ATPase_P-typ_TM_dom_sf"/>
</dbReference>
<feature type="transmembrane region" description="Helical" evidence="12">
    <location>
        <begin position="1210"/>
        <end position="1234"/>
    </location>
</feature>
<dbReference type="RefSeq" id="WP_103974999.1">
    <property type="nucleotide sequence ID" value="NZ_PGFZ01000008.1"/>
</dbReference>
<reference evidence="14 15" key="1">
    <citation type="submission" date="2017-11" db="EMBL/GenBank/DDBJ databases">
        <title>Draft Genome Sequence of Methylobacter psychrotolerans Sph1T, an Obligate Methanotroph from Low-Temperature Environments.</title>
        <authorList>
            <person name="Oshkin I.Y."/>
            <person name="Miroshnikov K."/>
            <person name="Belova S.E."/>
            <person name="Korzhenkov A."/>
            <person name="Toshchakov S.V."/>
            <person name="Dedysh S.N."/>
        </authorList>
    </citation>
    <scope>NUCLEOTIDE SEQUENCE [LARGE SCALE GENOMIC DNA]</scope>
    <source>
        <strain evidence="14 15">Sph1</strain>
    </source>
</reference>
<dbReference type="SUPFAM" id="SSF81660">
    <property type="entry name" value="Metal cation-transporting ATPase, ATP-binding domain N"/>
    <property type="match status" value="1"/>
</dbReference>
<dbReference type="InterPro" id="IPR006408">
    <property type="entry name" value="P-type_ATPase_IIB"/>
</dbReference>
<protein>
    <recommendedName>
        <fullName evidence="3">P-type Ca(2+) transporter</fullName>
        <ecNumber evidence="3">7.2.2.10</ecNumber>
    </recommendedName>
</protein>
<dbReference type="PRINTS" id="PR00120">
    <property type="entry name" value="HATPASE"/>
</dbReference>
<dbReference type="Gene3D" id="3.40.50.1000">
    <property type="entry name" value="HAD superfamily/HAD-like"/>
    <property type="match status" value="1"/>
</dbReference>
<evidence type="ECO:0000313" key="14">
    <source>
        <dbReference type="EMBL" id="POZ50835.1"/>
    </source>
</evidence>
<keyword evidence="4" id="KW-0406">Ion transport</keyword>
<dbReference type="SUPFAM" id="SSF81653">
    <property type="entry name" value="Calcium ATPase, transduction domain A"/>
    <property type="match status" value="1"/>
</dbReference>
<evidence type="ECO:0000313" key="15">
    <source>
        <dbReference type="Proteomes" id="UP000237423"/>
    </source>
</evidence>
<proteinExistence type="inferred from homology"/>
<evidence type="ECO:0000256" key="12">
    <source>
        <dbReference type="SAM" id="Phobius"/>
    </source>
</evidence>
<feature type="transmembrane region" description="Helical" evidence="12">
    <location>
        <begin position="415"/>
        <end position="438"/>
    </location>
</feature>
<sequence length="1251" mass="132501">MDRFLAKAPLQAFMPLLLLIGLILLAAWVLSGFFTSIIWAVIIAYITWPLYRRLRQRLNDNADLSAGLMTAAITGLIALIIFWLVAMLHNEVTMAYQSLAANFSQQPYQLPPAIRHNPWLGDYLQPWMDRLNRDRSGTVVQVLNAARQGLGQLAQWLGGVGESLLNLGLVLVTVFFCFRDGNTVLQQVRLGLKGFLGASQALYWQTAGDTTRAVVYGLVLAALGQGLTAGIGYAVAGVEAPVLLGVVTAILAMVPMGAMLVWGAIDLSLFLSDQWLAGLGLLLWGTLVVSTIDNVIRPLVISGAGKVPFLVVMFGVFGGLSSFGLVGLFLGPVVLSVLLAVWQAWLATQTDTATAPPEANEPPNTAWHHLSAEAVLKAQATDALTGLSTPQAEQRRHQHGANQLAAKPPRPAWRLLLAQFKSILILVLITAAVLAALIGDLMDGAVIMGVVMINALLGFYQEFQAEQALAALKKMLTLHATVRRDGNVAELPAEQLVPGDIVLLEAGNKIPADGRILLAYSLEADESSLTGESLPAAKQTQALSDAAAPLAERSTMLYMNNTITRGRAEMVVTATGMATEIGQLAELLTRTDEAETPLQRQLGSVGKRLALLALAVVAIVFAAALWRGEPLAEAAFTAIALAVAAIPEGLPAVVTVTLALGMHRMAQQHAIVKRLAAVETLGCTTVICTDKTGTLTVNQLTARAVYYRGQSYQVSGEGYQAAGAIVPDTASPGTADLNDLLLPLVLCNDSDWHGAEVIGDPLEGALLVLAAKGGMNKQQALAQLPRIAEIPFDAEHKFMATFHRSADGIRVFVKGAPEVLLARCTFVQNAQGESVALPHEALLAHNAALASTGLRVLAVAVGQLPDGPLPDTIPALADLLQALTFTALIGLIDPPRPEARQAIALCQQAGIAVKMITGDQVLTASVIAQELGLPGTVLEGTQLAALSAEALAAAIDGIGVFARTTPAQKVQIVNALKKAGHIVAMTGDGVNDAPALKSADIGIAMGVSGTHVAQEAATMILTDDNFASIVNAVKEGRGIYDNMVKFIRFQLSTNIGAILTVLSAPLLGMPLPFTAVQLLWINIIMDGPPAMSLGVDPLSAHSMEHPPRASAAPILSWPRLGNLLCYGLTMAIGTLGILYYGLQTGTAAHATTLAFHTFVLFQVFNVFNARTEHGTAFNRHFFANRWFWLAISTVLALQILIIHWPPAQMVFHTTALTGGDWLLATGIAGAVLVLEELRKGLCGRMIKIAGN</sequence>
<keyword evidence="4" id="KW-0109">Calcium transport</keyword>
<keyword evidence="7" id="KW-0106">Calcium</keyword>
<dbReference type="NCBIfam" id="TIGR01517">
    <property type="entry name" value="ATPase-IIB_Ca"/>
    <property type="match status" value="1"/>
</dbReference>
<dbReference type="Pfam" id="PF00122">
    <property type="entry name" value="E1-E2_ATPase"/>
    <property type="match status" value="1"/>
</dbReference>
<evidence type="ECO:0000256" key="2">
    <source>
        <dbReference type="ARBA" id="ARBA00009773"/>
    </source>
</evidence>
<comment type="similarity">
    <text evidence="2">Belongs to the autoinducer-2 exporter (AI-2E) (TC 2.A.86) family.</text>
</comment>
<keyword evidence="11 12" id="KW-0472">Membrane</keyword>
<keyword evidence="6" id="KW-0547">Nucleotide-binding</keyword>
<dbReference type="Gene3D" id="3.40.1110.10">
    <property type="entry name" value="Calcium-transporting ATPase, cytoplasmic domain N"/>
    <property type="match status" value="1"/>
</dbReference>
<evidence type="ECO:0000256" key="11">
    <source>
        <dbReference type="ARBA" id="ARBA00023136"/>
    </source>
</evidence>
<dbReference type="GO" id="GO:0016887">
    <property type="term" value="F:ATP hydrolysis activity"/>
    <property type="evidence" value="ECO:0007669"/>
    <property type="project" value="InterPro"/>
</dbReference>
<dbReference type="GO" id="GO:0005388">
    <property type="term" value="F:P-type calcium transporter activity"/>
    <property type="evidence" value="ECO:0007669"/>
    <property type="project" value="UniProtKB-EC"/>
</dbReference>
<feature type="transmembrane region" description="Helical" evidence="12">
    <location>
        <begin position="609"/>
        <end position="628"/>
    </location>
</feature>
<dbReference type="SMART" id="SM00831">
    <property type="entry name" value="Cation_ATPase_N"/>
    <property type="match status" value="1"/>
</dbReference>
<dbReference type="Pfam" id="PF01594">
    <property type="entry name" value="AI-2E_transport"/>
    <property type="match status" value="1"/>
</dbReference>
<keyword evidence="9" id="KW-1278">Translocase</keyword>
<accession>A0A2S5CJ47</accession>
<dbReference type="Gene3D" id="2.70.150.10">
    <property type="entry name" value="Calcium-transporting ATPase, cytoplasmic transduction domain A"/>
    <property type="match status" value="1"/>
</dbReference>
<feature type="transmembrane region" description="Helical" evidence="12">
    <location>
        <begin position="444"/>
        <end position="460"/>
    </location>
</feature>
<dbReference type="GO" id="GO:0016020">
    <property type="term" value="C:membrane"/>
    <property type="evidence" value="ECO:0007669"/>
    <property type="project" value="UniProtKB-SubCell"/>
</dbReference>
<dbReference type="InterPro" id="IPR002549">
    <property type="entry name" value="AI-2E-like"/>
</dbReference>
<evidence type="ECO:0000256" key="5">
    <source>
        <dbReference type="ARBA" id="ARBA00022692"/>
    </source>
</evidence>
<feature type="transmembrane region" description="Helical" evidence="12">
    <location>
        <begin position="1148"/>
        <end position="1167"/>
    </location>
</feature>
<evidence type="ECO:0000256" key="9">
    <source>
        <dbReference type="ARBA" id="ARBA00022967"/>
    </source>
</evidence>
<feature type="transmembrane region" description="Helical" evidence="12">
    <location>
        <begin position="242"/>
        <end position="263"/>
    </location>
</feature>
<dbReference type="AlphaFoldDB" id="A0A2S5CJ47"/>
<dbReference type="PANTHER" id="PTHR42861">
    <property type="entry name" value="CALCIUM-TRANSPORTING ATPASE"/>
    <property type="match status" value="1"/>
</dbReference>
<evidence type="ECO:0000256" key="4">
    <source>
        <dbReference type="ARBA" id="ARBA00022568"/>
    </source>
</evidence>
<dbReference type="SUPFAM" id="SSF81665">
    <property type="entry name" value="Calcium ATPase, transmembrane domain M"/>
    <property type="match status" value="1"/>
</dbReference>
<feature type="transmembrane region" description="Helical" evidence="12">
    <location>
        <begin position="190"/>
        <end position="207"/>
    </location>
</feature>
<dbReference type="SFLD" id="SFLDF00027">
    <property type="entry name" value="p-type_atpase"/>
    <property type="match status" value="1"/>
</dbReference>
<dbReference type="InterPro" id="IPR044492">
    <property type="entry name" value="P_typ_ATPase_HD_dom"/>
</dbReference>
<organism evidence="14 15">
    <name type="scientific">Methylovulum psychrotolerans</name>
    <dbReference type="NCBI Taxonomy" id="1704499"/>
    <lineage>
        <taxon>Bacteria</taxon>
        <taxon>Pseudomonadati</taxon>
        <taxon>Pseudomonadota</taxon>
        <taxon>Gammaproteobacteria</taxon>
        <taxon>Methylococcales</taxon>
        <taxon>Methylococcaceae</taxon>
        <taxon>Methylovulum</taxon>
    </lineage>
</organism>
<dbReference type="NCBIfam" id="TIGR01494">
    <property type="entry name" value="ATPase_P-type"/>
    <property type="match status" value="3"/>
</dbReference>
<dbReference type="InterPro" id="IPR008250">
    <property type="entry name" value="ATPase_P-typ_transduc_dom_A_sf"/>
</dbReference>
<evidence type="ECO:0000256" key="6">
    <source>
        <dbReference type="ARBA" id="ARBA00022741"/>
    </source>
</evidence>
<dbReference type="InterPro" id="IPR059000">
    <property type="entry name" value="ATPase_P-type_domA"/>
</dbReference>
<feature type="transmembrane region" description="Helical" evidence="12">
    <location>
        <begin position="12"/>
        <end position="30"/>
    </location>
</feature>
<evidence type="ECO:0000256" key="8">
    <source>
        <dbReference type="ARBA" id="ARBA00022840"/>
    </source>
</evidence>
<dbReference type="PRINTS" id="PR00119">
    <property type="entry name" value="CATATPASE"/>
</dbReference>
<dbReference type="InterPro" id="IPR004014">
    <property type="entry name" value="ATPase_P-typ_cation-transptr_N"/>
</dbReference>
<keyword evidence="8" id="KW-0067">ATP-binding</keyword>
<feature type="transmembrane region" description="Helical" evidence="12">
    <location>
        <begin position="275"/>
        <end position="292"/>
    </location>
</feature>
<evidence type="ECO:0000256" key="1">
    <source>
        <dbReference type="ARBA" id="ARBA00004141"/>
    </source>
</evidence>
<comment type="caution">
    <text evidence="14">The sequence shown here is derived from an EMBL/GenBank/DDBJ whole genome shotgun (WGS) entry which is preliminary data.</text>
</comment>
<dbReference type="EC" id="7.2.2.10" evidence="3"/>
<feature type="transmembrane region" description="Helical" evidence="12">
    <location>
        <begin position="1123"/>
        <end position="1142"/>
    </location>
</feature>
<feature type="domain" description="Cation-transporting P-type ATPase N-terminal" evidence="13">
    <location>
        <begin position="366"/>
        <end position="440"/>
    </location>
</feature>
<name>A0A2S5CJ47_9GAMM</name>